<keyword evidence="2" id="KW-1133">Transmembrane helix</keyword>
<name>A0A453SKF5_AEGTS</name>
<protein>
    <submittedName>
        <fullName evidence="3">Uncharacterized protein</fullName>
    </submittedName>
</protein>
<accession>A0A453SKF5</accession>
<feature type="region of interest" description="Disordered" evidence="1">
    <location>
        <begin position="42"/>
        <end position="63"/>
    </location>
</feature>
<evidence type="ECO:0000313" key="4">
    <source>
        <dbReference type="Proteomes" id="UP000015105"/>
    </source>
</evidence>
<evidence type="ECO:0000256" key="2">
    <source>
        <dbReference type="SAM" id="Phobius"/>
    </source>
</evidence>
<proteinExistence type="predicted"/>
<keyword evidence="4" id="KW-1185">Reference proteome</keyword>
<keyword evidence="2" id="KW-0812">Transmembrane</keyword>
<dbReference type="Gramene" id="AET7Gv20974900.11">
    <property type="protein sequence ID" value="AET7Gv20974900.11"/>
    <property type="gene ID" value="AET7Gv20974900"/>
</dbReference>
<keyword evidence="2" id="KW-0472">Membrane</keyword>
<evidence type="ECO:0000256" key="1">
    <source>
        <dbReference type="SAM" id="MobiDB-lite"/>
    </source>
</evidence>
<dbReference type="EnsemblPlants" id="AET7Gv20974900.11">
    <property type="protein sequence ID" value="AET7Gv20974900.11"/>
    <property type="gene ID" value="AET7Gv20974900"/>
</dbReference>
<sequence length="63" mass="7371">WSWNFSLFSFYMIFPSIHILYLYKCHRAFPGPHASQRALLAPPPPSISRVPISSHQIRHRDPP</sequence>
<dbReference type="Proteomes" id="UP000015105">
    <property type="component" value="Chromosome 7D"/>
</dbReference>
<reference evidence="3" key="3">
    <citation type="journal article" date="2017" name="Nature">
        <title>Genome sequence of the progenitor of the wheat D genome Aegilops tauschii.</title>
        <authorList>
            <person name="Luo M.C."/>
            <person name="Gu Y.Q."/>
            <person name="Puiu D."/>
            <person name="Wang H."/>
            <person name="Twardziok S.O."/>
            <person name="Deal K.R."/>
            <person name="Huo N."/>
            <person name="Zhu T."/>
            <person name="Wang L."/>
            <person name="Wang Y."/>
            <person name="McGuire P.E."/>
            <person name="Liu S."/>
            <person name="Long H."/>
            <person name="Ramasamy R.K."/>
            <person name="Rodriguez J.C."/>
            <person name="Van S.L."/>
            <person name="Yuan L."/>
            <person name="Wang Z."/>
            <person name="Xia Z."/>
            <person name="Xiao L."/>
            <person name="Anderson O.D."/>
            <person name="Ouyang S."/>
            <person name="Liang Y."/>
            <person name="Zimin A.V."/>
            <person name="Pertea G."/>
            <person name="Qi P."/>
            <person name="Bennetzen J.L."/>
            <person name="Dai X."/>
            <person name="Dawson M.W."/>
            <person name="Muller H.G."/>
            <person name="Kugler K."/>
            <person name="Rivarola-Duarte L."/>
            <person name="Spannagl M."/>
            <person name="Mayer K.F.X."/>
            <person name="Lu F.H."/>
            <person name="Bevan M.W."/>
            <person name="Leroy P."/>
            <person name="Li P."/>
            <person name="You F.M."/>
            <person name="Sun Q."/>
            <person name="Liu Z."/>
            <person name="Lyons E."/>
            <person name="Wicker T."/>
            <person name="Salzberg S.L."/>
            <person name="Devos K.M."/>
            <person name="Dvorak J."/>
        </authorList>
    </citation>
    <scope>NUCLEOTIDE SEQUENCE [LARGE SCALE GENOMIC DNA]</scope>
    <source>
        <strain evidence="3">cv. AL8/78</strain>
    </source>
</reference>
<evidence type="ECO:0000313" key="3">
    <source>
        <dbReference type="EnsemblPlants" id="AET7Gv20974900.11"/>
    </source>
</evidence>
<organism evidence="3 4">
    <name type="scientific">Aegilops tauschii subsp. strangulata</name>
    <name type="common">Goatgrass</name>
    <dbReference type="NCBI Taxonomy" id="200361"/>
    <lineage>
        <taxon>Eukaryota</taxon>
        <taxon>Viridiplantae</taxon>
        <taxon>Streptophyta</taxon>
        <taxon>Embryophyta</taxon>
        <taxon>Tracheophyta</taxon>
        <taxon>Spermatophyta</taxon>
        <taxon>Magnoliopsida</taxon>
        <taxon>Liliopsida</taxon>
        <taxon>Poales</taxon>
        <taxon>Poaceae</taxon>
        <taxon>BOP clade</taxon>
        <taxon>Pooideae</taxon>
        <taxon>Triticodae</taxon>
        <taxon>Triticeae</taxon>
        <taxon>Triticinae</taxon>
        <taxon>Aegilops</taxon>
    </lineage>
</organism>
<reference evidence="3" key="4">
    <citation type="submission" date="2019-03" db="UniProtKB">
        <authorList>
            <consortium name="EnsemblPlants"/>
        </authorList>
    </citation>
    <scope>IDENTIFICATION</scope>
</reference>
<reference evidence="4" key="1">
    <citation type="journal article" date="2014" name="Science">
        <title>Ancient hybridizations among the ancestral genomes of bread wheat.</title>
        <authorList>
            <consortium name="International Wheat Genome Sequencing Consortium,"/>
            <person name="Marcussen T."/>
            <person name="Sandve S.R."/>
            <person name="Heier L."/>
            <person name="Spannagl M."/>
            <person name="Pfeifer M."/>
            <person name="Jakobsen K.S."/>
            <person name="Wulff B.B."/>
            <person name="Steuernagel B."/>
            <person name="Mayer K.F."/>
            <person name="Olsen O.A."/>
        </authorList>
    </citation>
    <scope>NUCLEOTIDE SEQUENCE [LARGE SCALE GENOMIC DNA]</scope>
    <source>
        <strain evidence="4">cv. AL8/78</strain>
    </source>
</reference>
<feature type="transmembrane region" description="Helical" evidence="2">
    <location>
        <begin position="6"/>
        <end position="23"/>
    </location>
</feature>
<reference evidence="4" key="2">
    <citation type="journal article" date="2017" name="Nat. Plants">
        <title>The Aegilops tauschii genome reveals multiple impacts of transposons.</title>
        <authorList>
            <person name="Zhao G."/>
            <person name="Zou C."/>
            <person name="Li K."/>
            <person name="Wang K."/>
            <person name="Li T."/>
            <person name="Gao L."/>
            <person name="Zhang X."/>
            <person name="Wang H."/>
            <person name="Yang Z."/>
            <person name="Liu X."/>
            <person name="Jiang W."/>
            <person name="Mao L."/>
            <person name="Kong X."/>
            <person name="Jiao Y."/>
            <person name="Jia J."/>
        </authorList>
    </citation>
    <scope>NUCLEOTIDE SEQUENCE [LARGE SCALE GENOMIC DNA]</scope>
    <source>
        <strain evidence="4">cv. AL8/78</strain>
    </source>
</reference>
<reference evidence="3" key="5">
    <citation type="journal article" date="2021" name="G3 (Bethesda)">
        <title>Aegilops tauschii genome assembly Aet v5.0 features greater sequence contiguity and improved annotation.</title>
        <authorList>
            <person name="Wang L."/>
            <person name="Zhu T."/>
            <person name="Rodriguez J.C."/>
            <person name="Deal K.R."/>
            <person name="Dubcovsky J."/>
            <person name="McGuire P.E."/>
            <person name="Lux T."/>
            <person name="Spannagl M."/>
            <person name="Mayer K.F.X."/>
            <person name="Baldrich P."/>
            <person name="Meyers B.C."/>
            <person name="Huo N."/>
            <person name="Gu Y.Q."/>
            <person name="Zhou H."/>
            <person name="Devos K.M."/>
            <person name="Bennetzen J.L."/>
            <person name="Unver T."/>
            <person name="Budak H."/>
            <person name="Gulick P.J."/>
            <person name="Galiba G."/>
            <person name="Kalapos B."/>
            <person name="Nelson D.R."/>
            <person name="Li P."/>
            <person name="You F.M."/>
            <person name="Luo M.C."/>
            <person name="Dvorak J."/>
        </authorList>
    </citation>
    <scope>NUCLEOTIDE SEQUENCE [LARGE SCALE GENOMIC DNA]</scope>
    <source>
        <strain evidence="3">cv. AL8/78</strain>
    </source>
</reference>
<dbReference type="AlphaFoldDB" id="A0A453SKF5"/>